<reference evidence="1 2" key="1">
    <citation type="journal article" date="2024" name="J Genomics">
        <title>Draft genome sequencing and assembly of Favolaschia claudopus CIRM-BRFM 2984 isolated from oak limbs.</title>
        <authorList>
            <person name="Navarro D."/>
            <person name="Drula E."/>
            <person name="Chaduli D."/>
            <person name="Cazenave R."/>
            <person name="Ahrendt S."/>
            <person name="Wang J."/>
            <person name="Lipzen A."/>
            <person name="Daum C."/>
            <person name="Barry K."/>
            <person name="Grigoriev I.V."/>
            <person name="Favel A."/>
            <person name="Rosso M.N."/>
            <person name="Martin F."/>
        </authorList>
    </citation>
    <scope>NUCLEOTIDE SEQUENCE [LARGE SCALE GENOMIC DNA]</scope>
    <source>
        <strain evidence="1 2">CIRM-BRFM 2984</strain>
    </source>
</reference>
<dbReference type="Proteomes" id="UP001362999">
    <property type="component" value="Unassembled WGS sequence"/>
</dbReference>
<dbReference type="EMBL" id="JAWWNJ010000167">
    <property type="protein sequence ID" value="KAK6977628.1"/>
    <property type="molecule type" value="Genomic_DNA"/>
</dbReference>
<gene>
    <name evidence="1" type="ORF">R3P38DRAFT_3237041</name>
</gene>
<accession>A0AAV9ZBE1</accession>
<proteinExistence type="predicted"/>
<dbReference type="AlphaFoldDB" id="A0AAV9ZBE1"/>
<evidence type="ECO:0000313" key="2">
    <source>
        <dbReference type="Proteomes" id="UP001362999"/>
    </source>
</evidence>
<evidence type="ECO:0000313" key="1">
    <source>
        <dbReference type="EMBL" id="KAK6977628.1"/>
    </source>
</evidence>
<organism evidence="1 2">
    <name type="scientific">Favolaschia claudopus</name>
    <dbReference type="NCBI Taxonomy" id="2862362"/>
    <lineage>
        <taxon>Eukaryota</taxon>
        <taxon>Fungi</taxon>
        <taxon>Dikarya</taxon>
        <taxon>Basidiomycota</taxon>
        <taxon>Agaricomycotina</taxon>
        <taxon>Agaricomycetes</taxon>
        <taxon>Agaricomycetidae</taxon>
        <taxon>Agaricales</taxon>
        <taxon>Marasmiineae</taxon>
        <taxon>Mycenaceae</taxon>
        <taxon>Favolaschia</taxon>
    </lineage>
</organism>
<keyword evidence="2" id="KW-1185">Reference proteome</keyword>
<name>A0AAV9ZBE1_9AGAR</name>
<comment type="caution">
    <text evidence="1">The sequence shown here is derived from an EMBL/GenBank/DDBJ whole genome shotgun (WGS) entry which is preliminary data.</text>
</comment>
<protein>
    <submittedName>
        <fullName evidence="1">Uncharacterized protein</fullName>
    </submittedName>
</protein>
<sequence length="547" mass="61701">MNTNAFDESATEDLTPTTVLLPMTWHFISLTRERVFFEFLNGLRTVQAVVIPDGPLISHWVWIKVPILRGVGRARTPHQVDTEMWFDAGRGGGEAWSDLEGRIFQLSGRGTSFGSPATREFSFVVAPQRSTGAGVHPVNSHIDNLIPGLDRPWRGNVLVFRHGRTRGRHLINIEPSDMPLVEDIIVISRCDSSELRASGITLIHLPLALQMPKVPPKIPTRSQPYRIKKRIRVPPHEFWATTDVVMHLFRFFSLIGILRFSHLSRACKFMVRAYLTTRICTYASPFFTENTYVPPLHNFGRNVLFDTFLRTLERTNSWIVGSVALAAASTLSDPPHPRNLNLISYRGNFESWIDFLGRSGFQLRARRWSSGPYAVPGSWRCLFTHKGIPRLCVTITFSVRRNLGHLFFASPNTDQMVAIGPYEIITPVLRNVSEQHHIQGWRKQMHSLHIDPLYGRFYRVNSRFPGAVTLDGSTVGWGRPCGMSCPGRWRSAQGLKGFAHIKWGGLDGANEKTDTSLQVLGESHLLFRFGVGCCNNFCPNSPTYLGS</sequence>